<name>A0A0F9BN26_9ZZZZ</name>
<dbReference type="AlphaFoldDB" id="A0A0F9BN26"/>
<feature type="region of interest" description="Disordered" evidence="1">
    <location>
        <begin position="1"/>
        <end position="21"/>
    </location>
</feature>
<comment type="caution">
    <text evidence="2">The sequence shown here is derived from an EMBL/GenBank/DDBJ whole genome shotgun (WGS) entry which is preliminary data.</text>
</comment>
<organism evidence="2">
    <name type="scientific">marine sediment metagenome</name>
    <dbReference type="NCBI Taxonomy" id="412755"/>
    <lineage>
        <taxon>unclassified sequences</taxon>
        <taxon>metagenomes</taxon>
        <taxon>ecological metagenomes</taxon>
    </lineage>
</organism>
<dbReference type="EMBL" id="LAZR01037045">
    <property type="protein sequence ID" value="KKL23245.1"/>
    <property type="molecule type" value="Genomic_DNA"/>
</dbReference>
<sequence>ERESSRAKDGNAAATKRQAATHNLEKDVDNLGFNNVVFTDPGQLAYEQRATYLDWYSLLRVQCAVTSIR</sequence>
<gene>
    <name evidence="2" type="ORF">LCGC14_2427310</name>
</gene>
<proteinExistence type="predicted"/>
<evidence type="ECO:0000256" key="1">
    <source>
        <dbReference type="SAM" id="MobiDB-lite"/>
    </source>
</evidence>
<protein>
    <submittedName>
        <fullName evidence="2">Uncharacterized protein</fullName>
    </submittedName>
</protein>
<evidence type="ECO:0000313" key="2">
    <source>
        <dbReference type="EMBL" id="KKL23245.1"/>
    </source>
</evidence>
<accession>A0A0F9BN26</accession>
<feature type="non-terminal residue" evidence="2">
    <location>
        <position position="1"/>
    </location>
</feature>
<reference evidence="2" key="1">
    <citation type="journal article" date="2015" name="Nature">
        <title>Complex archaea that bridge the gap between prokaryotes and eukaryotes.</title>
        <authorList>
            <person name="Spang A."/>
            <person name="Saw J.H."/>
            <person name="Jorgensen S.L."/>
            <person name="Zaremba-Niedzwiedzka K."/>
            <person name="Martijn J."/>
            <person name="Lind A.E."/>
            <person name="van Eijk R."/>
            <person name="Schleper C."/>
            <person name="Guy L."/>
            <person name="Ettema T.J."/>
        </authorList>
    </citation>
    <scope>NUCLEOTIDE SEQUENCE</scope>
</reference>